<organism evidence="2 3">
    <name type="scientific">Aeromonas caviae</name>
    <name type="common">Aeromonas punctata</name>
    <dbReference type="NCBI Taxonomy" id="648"/>
    <lineage>
        <taxon>Bacteria</taxon>
        <taxon>Pseudomonadati</taxon>
        <taxon>Pseudomonadota</taxon>
        <taxon>Gammaproteobacteria</taxon>
        <taxon>Aeromonadales</taxon>
        <taxon>Aeromonadaceae</taxon>
        <taxon>Aeromonas</taxon>
    </lineage>
</organism>
<accession>A0AA42RDI3</accession>
<proteinExistence type="predicted"/>
<keyword evidence="1" id="KW-1133">Transmembrane helix</keyword>
<dbReference type="RefSeq" id="WP_128313673.1">
    <property type="nucleotide sequence ID" value="NZ_JAEHJB010000075.1"/>
</dbReference>
<evidence type="ECO:0000313" key="2">
    <source>
        <dbReference type="EMBL" id="MDH1508141.1"/>
    </source>
</evidence>
<reference evidence="2" key="1">
    <citation type="submission" date="2022-09" db="EMBL/GenBank/DDBJ databases">
        <title>Intensive care unit water sources are persistently colonized with multi-drug resistant bacteria and are the site of extensive horizontal gene transfer of antibiotic resistance genes.</title>
        <authorList>
            <person name="Diorio-Toth L."/>
        </authorList>
    </citation>
    <scope>NUCLEOTIDE SEQUENCE</scope>
    <source>
        <strain evidence="2">GD03710</strain>
    </source>
</reference>
<evidence type="ECO:0000256" key="1">
    <source>
        <dbReference type="SAM" id="Phobius"/>
    </source>
</evidence>
<protein>
    <submittedName>
        <fullName evidence="2">Uncharacterized protein</fullName>
    </submittedName>
</protein>
<evidence type="ECO:0000313" key="3">
    <source>
        <dbReference type="Proteomes" id="UP001161704"/>
    </source>
</evidence>
<feature type="transmembrane region" description="Helical" evidence="1">
    <location>
        <begin position="6"/>
        <end position="30"/>
    </location>
</feature>
<sequence>MQDYLIGYILFCWVLFMVGLIILVTMQYIYELIIPFERREAIKRNIDRYKNEWKDEWIVSFPVKIYKFITGAGVVIFFLLLAGSVLESCSKSIGSNIDAPICMPKFGCF</sequence>
<keyword evidence="1" id="KW-0472">Membrane</keyword>
<keyword evidence="1" id="KW-0812">Transmembrane</keyword>
<dbReference type="AlphaFoldDB" id="A0AA42RDI3"/>
<dbReference type="EMBL" id="JAOCIZ010000310">
    <property type="protein sequence ID" value="MDH1508141.1"/>
    <property type="molecule type" value="Genomic_DNA"/>
</dbReference>
<dbReference type="Proteomes" id="UP001161704">
    <property type="component" value="Unassembled WGS sequence"/>
</dbReference>
<comment type="caution">
    <text evidence="2">The sequence shown here is derived from an EMBL/GenBank/DDBJ whole genome shotgun (WGS) entry which is preliminary data.</text>
</comment>
<gene>
    <name evidence="2" type="ORF">N5I20_24245</name>
</gene>
<feature type="transmembrane region" description="Helical" evidence="1">
    <location>
        <begin position="65"/>
        <end position="86"/>
    </location>
</feature>
<name>A0AA42RDI3_AERCA</name>